<dbReference type="Proteomes" id="UP000507222">
    <property type="component" value="Unassembled WGS sequence"/>
</dbReference>
<accession>A0A6J5VEW3</accession>
<dbReference type="EMBL" id="CAEKDK010000007">
    <property type="protein sequence ID" value="CAB4286177.1"/>
    <property type="molecule type" value="Genomic_DNA"/>
</dbReference>
<proteinExistence type="predicted"/>
<sequence>MRKGLHIGLITNAFRYLPFGKALNLVSLEGCFSEQVPLSRCSTTTTLPAGTRGVRPKSASRGGGARRRDRARLFDLNLPAQPEPGEIEDIGSRFSKKELISMGLPANLQNLSLEQQQDLWLRAWEHFRLKVQIIELFKARFPKENWIQSESVRKTIFISHFRDNEFYLEELQAMRNNLVFCDKPWRISPLKKVRERFLNEWKLNHPE</sequence>
<protein>
    <submittedName>
        <fullName evidence="2">Uncharacterized protein</fullName>
    </submittedName>
</protein>
<organism evidence="2 3">
    <name type="scientific">Prunus armeniaca</name>
    <name type="common">Apricot</name>
    <name type="synonym">Armeniaca vulgaris</name>
    <dbReference type="NCBI Taxonomy" id="36596"/>
    <lineage>
        <taxon>Eukaryota</taxon>
        <taxon>Viridiplantae</taxon>
        <taxon>Streptophyta</taxon>
        <taxon>Embryophyta</taxon>
        <taxon>Tracheophyta</taxon>
        <taxon>Spermatophyta</taxon>
        <taxon>Magnoliopsida</taxon>
        <taxon>eudicotyledons</taxon>
        <taxon>Gunneridae</taxon>
        <taxon>Pentapetalae</taxon>
        <taxon>rosids</taxon>
        <taxon>fabids</taxon>
        <taxon>Rosales</taxon>
        <taxon>Rosaceae</taxon>
        <taxon>Amygdaloideae</taxon>
        <taxon>Amygdaleae</taxon>
        <taxon>Prunus</taxon>
    </lineage>
</organism>
<evidence type="ECO:0000313" key="2">
    <source>
        <dbReference type="EMBL" id="CAB4286177.1"/>
    </source>
</evidence>
<name>A0A6J5VEW3_PRUAR</name>
<gene>
    <name evidence="2" type="ORF">CURHAP_LOCUS42991</name>
</gene>
<feature type="region of interest" description="Disordered" evidence="1">
    <location>
        <begin position="47"/>
        <end position="67"/>
    </location>
</feature>
<evidence type="ECO:0000313" key="3">
    <source>
        <dbReference type="Proteomes" id="UP000507222"/>
    </source>
</evidence>
<dbReference type="AlphaFoldDB" id="A0A6J5VEW3"/>
<evidence type="ECO:0000256" key="1">
    <source>
        <dbReference type="SAM" id="MobiDB-lite"/>
    </source>
</evidence>
<reference evidence="2 3" key="1">
    <citation type="submission" date="2020-05" db="EMBL/GenBank/DDBJ databases">
        <authorList>
            <person name="Campoy J."/>
            <person name="Schneeberger K."/>
            <person name="Spophaly S."/>
        </authorList>
    </citation>
    <scope>NUCLEOTIDE SEQUENCE [LARGE SCALE GENOMIC DNA]</scope>
    <source>
        <strain evidence="2">PruArmRojPasFocal</strain>
    </source>
</reference>